<protein>
    <submittedName>
        <fullName evidence="1">Uncharacterized protein</fullName>
    </submittedName>
</protein>
<dbReference type="EMBL" id="JADKGY010000020">
    <property type="protein sequence ID" value="MBK9983420.1"/>
    <property type="molecule type" value="Genomic_DNA"/>
</dbReference>
<name>A0A9D7SXD9_9BACT</name>
<dbReference type="Gene3D" id="3.40.50.10610">
    <property type="entry name" value="ABC-type transport auxiliary lipoprotein component"/>
    <property type="match status" value="1"/>
</dbReference>
<proteinExistence type="predicted"/>
<comment type="caution">
    <text evidence="1">The sequence shown here is derived from an EMBL/GenBank/DDBJ whole genome shotgun (WGS) entry which is preliminary data.</text>
</comment>
<accession>A0A9D7SXD9</accession>
<dbReference type="Proteomes" id="UP000808337">
    <property type="component" value="Unassembled WGS sequence"/>
</dbReference>
<reference evidence="1 2" key="1">
    <citation type="submission" date="2020-10" db="EMBL/GenBank/DDBJ databases">
        <title>Connecting structure to function with the recovery of over 1000 high-quality activated sludge metagenome-assembled genomes encoding full-length rRNA genes using long-read sequencing.</title>
        <authorList>
            <person name="Singleton C.M."/>
            <person name="Petriglieri F."/>
            <person name="Kristensen J.M."/>
            <person name="Kirkegaard R.H."/>
            <person name="Michaelsen T.Y."/>
            <person name="Andersen M.H."/>
            <person name="Karst S.M."/>
            <person name="Dueholm M.S."/>
            <person name="Nielsen P.H."/>
            <person name="Albertsen M."/>
        </authorList>
    </citation>
    <scope>NUCLEOTIDE SEQUENCE [LARGE SCALE GENOMIC DNA]</scope>
    <source>
        <strain evidence="1">Ribe_18-Q3-R11-54_MAXAC.273</strain>
    </source>
</reference>
<sequence length="226" mass="25334">MMNKLFSLLFFVSLTVTLMGQSRAIYVHPKFYTIAKNHKTLAVLPFSVQIGLRPDERKTITTEQLAEMEKKEGIDAQNALVSWFLKKQKTNPFAIEFQDVQTTNAMLLQAGIDLNHLTNYTPQELATILKVDAVMGGSMQTAKPVSEGASIAIGVAFGFWGPTNSGNVTINLNNAADGTLLWKYDKQLSRGLGSDMNILMDTLMRKASKKFPYMFMDKYREEAKKH</sequence>
<evidence type="ECO:0000313" key="2">
    <source>
        <dbReference type="Proteomes" id="UP000808337"/>
    </source>
</evidence>
<evidence type="ECO:0000313" key="1">
    <source>
        <dbReference type="EMBL" id="MBK9983420.1"/>
    </source>
</evidence>
<organism evidence="1 2">
    <name type="scientific">Candidatus Opimibacter skivensis</name>
    <dbReference type="NCBI Taxonomy" id="2982028"/>
    <lineage>
        <taxon>Bacteria</taxon>
        <taxon>Pseudomonadati</taxon>
        <taxon>Bacteroidota</taxon>
        <taxon>Saprospiria</taxon>
        <taxon>Saprospirales</taxon>
        <taxon>Saprospiraceae</taxon>
        <taxon>Candidatus Opimibacter</taxon>
    </lineage>
</organism>
<gene>
    <name evidence="1" type="ORF">IPP15_13715</name>
</gene>
<dbReference type="AlphaFoldDB" id="A0A9D7SXD9"/>